<evidence type="ECO:0000256" key="4">
    <source>
        <dbReference type="ARBA" id="ARBA00022553"/>
    </source>
</evidence>
<evidence type="ECO:0000313" key="10">
    <source>
        <dbReference type="Proteomes" id="UP000694393"/>
    </source>
</evidence>
<evidence type="ECO:0000256" key="3">
    <source>
        <dbReference type="ARBA" id="ARBA00022490"/>
    </source>
</evidence>
<dbReference type="Gene3D" id="2.30.30.40">
    <property type="entry name" value="SH3 Domains"/>
    <property type="match status" value="1"/>
</dbReference>
<dbReference type="SUPFAM" id="SSF140741">
    <property type="entry name" value="RUN domain-like"/>
    <property type="match status" value="1"/>
</dbReference>
<dbReference type="Pfam" id="PF02759">
    <property type="entry name" value="RUN"/>
    <property type="match status" value="1"/>
</dbReference>
<feature type="region of interest" description="Disordered" evidence="6">
    <location>
        <begin position="224"/>
        <end position="284"/>
    </location>
</feature>
<dbReference type="CDD" id="cd17701">
    <property type="entry name" value="RUN_RUSC1"/>
    <property type="match status" value="1"/>
</dbReference>
<proteinExistence type="predicted"/>
<evidence type="ECO:0000256" key="5">
    <source>
        <dbReference type="PROSITE-ProRule" id="PRU00192"/>
    </source>
</evidence>
<dbReference type="InterPro" id="IPR047341">
    <property type="entry name" value="RUN_RUSC1"/>
</dbReference>
<dbReference type="Pfam" id="PF00018">
    <property type="entry name" value="SH3_1"/>
    <property type="match status" value="1"/>
</dbReference>
<dbReference type="SUPFAM" id="SSF50044">
    <property type="entry name" value="SH3-domain"/>
    <property type="match status" value="1"/>
</dbReference>
<evidence type="ECO:0000313" key="9">
    <source>
        <dbReference type="Ensembl" id="ENSPCEP00000007005.1"/>
    </source>
</evidence>
<comment type="subcellular location">
    <subcellularLocation>
        <location evidence="1">Cytoplasm</location>
    </subcellularLocation>
</comment>
<feature type="region of interest" description="Disordered" evidence="6">
    <location>
        <begin position="412"/>
        <end position="476"/>
    </location>
</feature>
<accession>A0A8C8RK67</accession>
<evidence type="ECO:0000259" key="8">
    <source>
        <dbReference type="PROSITE" id="PS50826"/>
    </source>
</evidence>
<dbReference type="InterPro" id="IPR037213">
    <property type="entry name" value="Run_dom_sf"/>
</dbReference>
<evidence type="ECO:0000256" key="1">
    <source>
        <dbReference type="ARBA" id="ARBA00004496"/>
    </source>
</evidence>
<dbReference type="PROSITE" id="PS50826">
    <property type="entry name" value="RUN"/>
    <property type="match status" value="1"/>
</dbReference>
<name>A0A8C8RK67_9SAUR</name>
<feature type="region of interest" description="Disordered" evidence="6">
    <location>
        <begin position="310"/>
        <end position="331"/>
    </location>
</feature>
<dbReference type="PANTHER" id="PTHR15591:SF11">
    <property type="entry name" value="AP-4 COMPLEX ACCESSORY SUBUNIT RUSC1"/>
    <property type="match status" value="1"/>
</dbReference>
<reference evidence="9" key="2">
    <citation type="submission" date="2025-09" db="UniProtKB">
        <authorList>
            <consortium name="Ensembl"/>
        </authorList>
    </citation>
    <scope>IDENTIFICATION</scope>
</reference>
<dbReference type="InterPro" id="IPR036028">
    <property type="entry name" value="SH3-like_dom_sf"/>
</dbReference>
<dbReference type="InterPro" id="IPR001452">
    <property type="entry name" value="SH3_domain"/>
</dbReference>
<dbReference type="GO" id="GO:0031410">
    <property type="term" value="C:cytoplasmic vesicle"/>
    <property type="evidence" value="ECO:0007669"/>
    <property type="project" value="TreeGrafter"/>
</dbReference>
<feature type="domain" description="RUN" evidence="8">
    <location>
        <begin position="53"/>
        <end position="197"/>
    </location>
</feature>
<dbReference type="PANTHER" id="PTHR15591">
    <property type="entry name" value="RUN AND SH3 DOMAIN CONTAINING"/>
    <property type="match status" value="1"/>
</dbReference>
<dbReference type="InterPro" id="IPR004012">
    <property type="entry name" value="Run_dom"/>
</dbReference>
<evidence type="ECO:0000256" key="6">
    <source>
        <dbReference type="SAM" id="MobiDB-lite"/>
    </source>
</evidence>
<dbReference type="Ensembl" id="ENSPCET00000007251.1">
    <property type="protein sequence ID" value="ENSPCEP00000007005.1"/>
    <property type="gene ID" value="ENSPCEG00000005637.1"/>
</dbReference>
<protein>
    <submittedName>
        <fullName evidence="9">RUN and SH3 domain containing 1</fullName>
    </submittedName>
</protein>
<dbReference type="AlphaFoldDB" id="A0A8C8RK67"/>
<dbReference type="Gene3D" id="1.20.58.900">
    <property type="match status" value="1"/>
</dbReference>
<keyword evidence="2 5" id="KW-0728">SH3 domain</keyword>
<keyword evidence="10" id="KW-1185">Reference proteome</keyword>
<dbReference type="FunFam" id="1.20.58.900:FF:000006">
    <property type="entry name" value="RUN and SH3 domain containing 1"/>
    <property type="match status" value="1"/>
</dbReference>
<evidence type="ECO:0000256" key="2">
    <source>
        <dbReference type="ARBA" id="ARBA00022443"/>
    </source>
</evidence>
<feature type="region of interest" description="Disordered" evidence="6">
    <location>
        <begin position="495"/>
        <end position="515"/>
    </location>
</feature>
<dbReference type="InterPro" id="IPR047343">
    <property type="entry name" value="RUSC1_2"/>
</dbReference>
<evidence type="ECO:0000259" key="7">
    <source>
        <dbReference type="PROSITE" id="PS50002"/>
    </source>
</evidence>
<keyword evidence="3" id="KW-0963">Cytoplasm</keyword>
<feature type="domain" description="SH3" evidence="7">
    <location>
        <begin position="550"/>
        <end position="608"/>
    </location>
</feature>
<dbReference type="SMART" id="SM00326">
    <property type="entry name" value="SH3"/>
    <property type="match status" value="1"/>
</dbReference>
<dbReference type="Proteomes" id="UP000694393">
    <property type="component" value="Unplaced"/>
</dbReference>
<sequence>MANADRACAHLREQKKALLVAISASVEKIITHFSTAKNLVQKAQLGDSRLSPDVSYLLLDTLCPALYALVEDGLKPFQKDIITGQRRRSPWNVVEASVKLGPRTGPLHSLYWQVSRLALLSSNRQRFHAFVLGLLNIKQLELWLSHLQTSSGIVSVLYLPTSFFSLSQGPFPHLASELLLLVQPLSVLSFHLDLLFEHHHLPVDVRSLPTACHTLCTTLVAASTQGGHPRDQPEGTVQDGVVGAGPEQELPPEGRERAALVGSKEGAKPQQRAGTIKLPPSPQAGVSLKQTWQQMLQWGDQLTQTLLGAEGPSEDLEPEKPPQSVPQNTGVVGDSWWTQLSQTSSIYHTANKERFPFTRWTKLRMAAGDASPGLAALLHGSSQVSVKEPGARAGEEASSTDLQLLEPKAGEVGAEASGLKTSSKAGSLQAPHAEELSLQTRAKVCAGPTETEPPASKRCLPPSQEPGTDGSMNVGSSSIRSGWLGRLFGANCPSARGFPADPDTSSAKSRRPSSWLPPSVNVLALVLKGGPSEKSLPEEQPQENVSDSAQLRRAVRALCDHAGAGDDHLSFRKGDVLQLLSTVDEDWIRCCHGNNTGLVPVGYTSLIL</sequence>
<dbReference type="SMART" id="SM00593">
    <property type="entry name" value="RUN"/>
    <property type="match status" value="1"/>
</dbReference>
<keyword evidence="4" id="KW-0597">Phosphoprotein</keyword>
<reference evidence="9" key="1">
    <citation type="submission" date="2025-08" db="UniProtKB">
        <authorList>
            <consortium name="Ensembl"/>
        </authorList>
    </citation>
    <scope>IDENTIFICATION</scope>
</reference>
<organism evidence="9 10">
    <name type="scientific">Pelusios castaneus</name>
    <name type="common">West African mud turtle</name>
    <dbReference type="NCBI Taxonomy" id="367368"/>
    <lineage>
        <taxon>Eukaryota</taxon>
        <taxon>Metazoa</taxon>
        <taxon>Chordata</taxon>
        <taxon>Craniata</taxon>
        <taxon>Vertebrata</taxon>
        <taxon>Euteleostomi</taxon>
        <taxon>Archelosauria</taxon>
        <taxon>Testudinata</taxon>
        <taxon>Testudines</taxon>
        <taxon>Pleurodira</taxon>
        <taxon>Pelomedusidae</taxon>
        <taxon>Pelusios</taxon>
    </lineage>
</organism>
<dbReference type="PROSITE" id="PS50002">
    <property type="entry name" value="SH3"/>
    <property type="match status" value="1"/>
</dbReference>